<dbReference type="GeneID" id="57970698"/>
<dbReference type="Gene3D" id="3.30.2020.10">
    <property type="entry name" value="NE0471-like N-terminal domain"/>
    <property type="match status" value="1"/>
</dbReference>
<organism evidence="1 2">
    <name type="scientific">Clostridium symbiosum</name>
    <name type="common">Bacteroides symbiosus</name>
    <dbReference type="NCBI Taxonomy" id="1512"/>
    <lineage>
        <taxon>Bacteria</taxon>
        <taxon>Bacillati</taxon>
        <taxon>Bacillota</taxon>
        <taxon>Clostridia</taxon>
        <taxon>Lachnospirales</taxon>
        <taxon>Lachnospiraceae</taxon>
        <taxon>Otoolea</taxon>
    </lineage>
</organism>
<evidence type="ECO:0000313" key="1">
    <source>
        <dbReference type="EMBL" id="MDB2002506.1"/>
    </source>
</evidence>
<name>A0AAW6AY96_CLOSY</name>
<sequence length="113" mass="12572">MAYGAKEQQLPEIRQVTPLPDYRLKLEFTSGSLLILNMADIVGSIRYFPLTDVGIFNSVTTDGWTLFFDTGNEAEKVSIYSDAAVRLALRIPSPMIFRIERGEAIVQPSGMTV</sequence>
<dbReference type="AlphaFoldDB" id="A0AAW6AY96"/>
<dbReference type="RefSeq" id="WP_100932947.1">
    <property type="nucleotide sequence ID" value="NZ_JANFZA010000026.1"/>
</dbReference>
<protein>
    <submittedName>
        <fullName evidence="1">DUF2442 domain-containing protein</fullName>
    </submittedName>
</protein>
<dbReference type="EMBL" id="JAQLGM010000076">
    <property type="protein sequence ID" value="MDB2002506.1"/>
    <property type="molecule type" value="Genomic_DNA"/>
</dbReference>
<dbReference type="SUPFAM" id="SSF143880">
    <property type="entry name" value="NE0471 N-terminal domain-like"/>
    <property type="match status" value="1"/>
</dbReference>
<gene>
    <name evidence="1" type="ORF">PM006_20100</name>
</gene>
<accession>A0AAW6AY96</accession>
<reference evidence="1" key="1">
    <citation type="submission" date="2023-01" db="EMBL/GenBank/DDBJ databases">
        <title>Human gut microbiome strain richness.</title>
        <authorList>
            <person name="Chen-Liaw A."/>
        </authorList>
    </citation>
    <scope>NUCLEOTIDE SEQUENCE</scope>
    <source>
        <strain evidence="1">B1_m1001713B170214d0_201011</strain>
    </source>
</reference>
<dbReference type="InterPro" id="IPR036782">
    <property type="entry name" value="NE0471-like_N"/>
</dbReference>
<evidence type="ECO:0000313" key="2">
    <source>
        <dbReference type="Proteomes" id="UP001300871"/>
    </source>
</evidence>
<proteinExistence type="predicted"/>
<comment type="caution">
    <text evidence="1">The sequence shown here is derived from an EMBL/GenBank/DDBJ whole genome shotgun (WGS) entry which is preliminary data.</text>
</comment>
<dbReference type="Proteomes" id="UP001300871">
    <property type="component" value="Unassembled WGS sequence"/>
</dbReference>